<name>A0ABU4IVZ6_9VIBR</name>
<sequence length="53" mass="5960">MTSRIKAAQRIEKGMNGAQAETDIATKKKPHKTCVVGMYKAINLRQLKNQFPD</sequence>
<dbReference type="RefSeq" id="WP_318584645.1">
    <property type="nucleotide sequence ID" value="NZ_JAWRCP010000001.1"/>
</dbReference>
<reference evidence="1 2" key="1">
    <citation type="submission" date="2023-11" db="EMBL/GenBank/DDBJ databases">
        <title>Plant-associative lifestyle of Vibrio porteresiae and its evolutionary dynamics.</title>
        <authorList>
            <person name="Rameshkumar N."/>
            <person name="Kirti K."/>
        </authorList>
    </citation>
    <scope>NUCLEOTIDE SEQUENCE [LARGE SCALE GENOMIC DNA]</scope>
    <source>
        <strain evidence="1 2">MSSRF7</strain>
    </source>
</reference>
<evidence type="ECO:0000313" key="2">
    <source>
        <dbReference type="Proteomes" id="UP001279860"/>
    </source>
</evidence>
<dbReference type="Proteomes" id="UP001279860">
    <property type="component" value="Unassembled WGS sequence"/>
</dbReference>
<accession>A0ABU4IVZ6</accession>
<evidence type="ECO:0000313" key="1">
    <source>
        <dbReference type="EMBL" id="MDW6092388.1"/>
    </source>
</evidence>
<keyword evidence="2" id="KW-1185">Reference proteome</keyword>
<comment type="caution">
    <text evidence="1">The sequence shown here is derived from an EMBL/GenBank/DDBJ whole genome shotgun (WGS) entry which is preliminary data.</text>
</comment>
<gene>
    <name evidence="1" type="ORF">SBX64_07500</name>
</gene>
<proteinExistence type="predicted"/>
<protein>
    <submittedName>
        <fullName evidence="1">Uncharacterized protein</fullName>
    </submittedName>
</protein>
<dbReference type="EMBL" id="JAWRCP010000001">
    <property type="protein sequence ID" value="MDW6092388.1"/>
    <property type="molecule type" value="Genomic_DNA"/>
</dbReference>
<organism evidence="1 2">
    <name type="scientific">Vibrio rhizosphaerae</name>
    <dbReference type="NCBI Taxonomy" id="398736"/>
    <lineage>
        <taxon>Bacteria</taxon>
        <taxon>Pseudomonadati</taxon>
        <taxon>Pseudomonadota</taxon>
        <taxon>Gammaproteobacteria</taxon>
        <taxon>Vibrionales</taxon>
        <taxon>Vibrionaceae</taxon>
        <taxon>Vibrio</taxon>
    </lineage>
</organism>